<feature type="compositionally biased region" description="Basic and acidic residues" evidence="1">
    <location>
        <begin position="76"/>
        <end position="88"/>
    </location>
</feature>
<dbReference type="Proteomes" id="UP000018144">
    <property type="component" value="Unassembled WGS sequence"/>
</dbReference>
<evidence type="ECO:0000313" key="3">
    <source>
        <dbReference type="Proteomes" id="UP000018144"/>
    </source>
</evidence>
<name>U4L126_PYROM</name>
<feature type="compositionally biased region" description="Basic and acidic residues" evidence="1">
    <location>
        <begin position="119"/>
        <end position="128"/>
    </location>
</feature>
<gene>
    <name evidence="2" type="ORF">PCON_08180</name>
</gene>
<accession>U4L126</accession>
<keyword evidence="3" id="KW-1185">Reference proteome</keyword>
<organism evidence="2 3">
    <name type="scientific">Pyronema omphalodes (strain CBS 100304)</name>
    <name type="common">Pyronema confluens</name>
    <dbReference type="NCBI Taxonomy" id="1076935"/>
    <lineage>
        <taxon>Eukaryota</taxon>
        <taxon>Fungi</taxon>
        <taxon>Dikarya</taxon>
        <taxon>Ascomycota</taxon>
        <taxon>Pezizomycotina</taxon>
        <taxon>Pezizomycetes</taxon>
        <taxon>Pezizales</taxon>
        <taxon>Pyronemataceae</taxon>
        <taxon>Pyronema</taxon>
    </lineage>
</organism>
<feature type="compositionally biased region" description="Basic and acidic residues" evidence="1">
    <location>
        <begin position="142"/>
        <end position="159"/>
    </location>
</feature>
<reference evidence="2 3" key="1">
    <citation type="journal article" date="2013" name="PLoS Genet.">
        <title>The genome and development-dependent transcriptomes of Pyronema confluens: a window into fungal evolution.</title>
        <authorList>
            <person name="Traeger S."/>
            <person name="Altegoer F."/>
            <person name="Freitag M."/>
            <person name="Gabaldon T."/>
            <person name="Kempken F."/>
            <person name="Kumar A."/>
            <person name="Marcet-Houben M."/>
            <person name="Poggeler S."/>
            <person name="Stajich J.E."/>
            <person name="Nowrousian M."/>
        </authorList>
    </citation>
    <scope>NUCLEOTIDE SEQUENCE [LARGE SCALE GENOMIC DNA]</scope>
    <source>
        <strain evidence="3">CBS 100304</strain>
        <tissue evidence="2">Vegetative mycelium</tissue>
    </source>
</reference>
<dbReference type="EMBL" id="HF935421">
    <property type="protein sequence ID" value="CCX08587.1"/>
    <property type="molecule type" value="Genomic_DNA"/>
</dbReference>
<dbReference type="AlphaFoldDB" id="U4L126"/>
<evidence type="ECO:0000256" key="1">
    <source>
        <dbReference type="SAM" id="MobiDB-lite"/>
    </source>
</evidence>
<sequence length="166" mass="19533">MPSDRSHLAPGCPKGLPRTILAVRQQIQDVSDELDTVITNLERTRRLSDVNLEYLHPNLPEYDSPEPSLTRRFRRQDRSSGNRLEYRRRPSSVDLEYLHPNLPEYDSPEPSPTRRSRRRDGNRLEYPRRPSSVNLEYLHPNLPERDRNKRTRTRPEIDKNTGLLDG</sequence>
<feature type="region of interest" description="Disordered" evidence="1">
    <location>
        <begin position="56"/>
        <end position="166"/>
    </location>
</feature>
<evidence type="ECO:0000313" key="2">
    <source>
        <dbReference type="EMBL" id="CCX08587.1"/>
    </source>
</evidence>
<proteinExistence type="predicted"/>
<protein>
    <submittedName>
        <fullName evidence="2">Uncharacterized protein</fullName>
    </submittedName>
</protein>